<dbReference type="InterPro" id="IPR013783">
    <property type="entry name" value="Ig-like_fold"/>
</dbReference>
<reference evidence="3 4" key="1">
    <citation type="journal article" date="2014" name="Int. J. Syst. Evol. Microbiol.">
        <title>Listeria floridensis sp. nov., Listeria aquatica sp. nov., Listeria cornellensis sp. nov., Listeria riparia sp. nov. and Listeria grandensis sp. nov., from agricultural and natural environments.</title>
        <authorList>
            <person name="den Bakker H.C."/>
            <person name="Warchocki S."/>
            <person name="Wright E.M."/>
            <person name="Allred A.F."/>
            <person name="Ahlstrom C."/>
            <person name="Manuel C.S."/>
            <person name="Stasiewicz M.J."/>
            <person name="Burrell A."/>
            <person name="Roof S."/>
            <person name="Strawn L."/>
            <person name="Fortes E.D."/>
            <person name="Nightingale K.K."/>
            <person name="Kephart D."/>
            <person name="Wiedmann M."/>
        </authorList>
    </citation>
    <scope>NUCLEOTIDE SEQUENCE [LARGE SCALE GENOMIC DNA]</scope>
    <source>
        <strain evidence="3 4">FSL S10-1187</strain>
    </source>
</reference>
<keyword evidence="4" id="KW-1185">Reference proteome</keyword>
<dbReference type="Proteomes" id="UP000019249">
    <property type="component" value="Unassembled WGS sequence"/>
</dbReference>
<evidence type="ECO:0000313" key="4">
    <source>
        <dbReference type="Proteomes" id="UP000019249"/>
    </source>
</evidence>
<feature type="domain" description="Bacterial Ig" evidence="2">
    <location>
        <begin position="622"/>
        <end position="698"/>
    </location>
</feature>
<evidence type="ECO:0000313" key="3">
    <source>
        <dbReference type="EMBL" id="EUJ31659.1"/>
    </source>
</evidence>
<feature type="domain" description="Bacterial Ig" evidence="2">
    <location>
        <begin position="710"/>
        <end position="788"/>
    </location>
</feature>
<feature type="domain" description="Bacterial Ig" evidence="1">
    <location>
        <begin position="361"/>
        <end position="442"/>
    </location>
</feature>
<feature type="domain" description="Bacterial Ig" evidence="2">
    <location>
        <begin position="799"/>
        <end position="877"/>
    </location>
</feature>
<feature type="domain" description="Bacterial Ig" evidence="1">
    <location>
        <begin position="114"/>
        <end position="190"/>
    </location>
</feature>
<feature type="domain" description="Bacterial Ig" evidence="1">
    <location>
        <begin position="531"/>
        <end position="610"/>
    </location>
</feature>
<feature type="domain" description="Bacterial Ig" evidence="1">
    <location>
        <begin position="198"/>
        <end position="274"/>
    </location>
</feature>
<evidence type="ECO:0000259" key="2">
    <source>
        <dbReference type="Pfam" id="PF20622"/>
    </source>
</evidence>
<accession>A0ABN0RET8</accession>
<dbReference type="InterPro" id="IPR046746">
    <property type="entry name" value="Big_15"/>
</dbReference>
<comment type="caution">
    <text evidence="3">The sequence shown here is derived from an EMBL/GenBank/DDBJ whole genome shotgun (WGS) entry which is preliminary data.</text>
</comment>
<dbReference type="EMBL" id="AODF01000016">
    <property type="protein sequence ID" value="EUJ31659.1"/>
    <property type="molecule type" value="Genomic_DNA"/>
</dbReference>
<feature type="domain" description="Bacterial Ig" evidence="1">
    <location>
        <begin position="278"/>
        <end position="355"/>
    </location>
</feature>
<evidence type="ECO:0000259" key="1">
    <source>
        <dbReference type="Pfam" id="PF17936"/>
    </source>
</evidence>
<feature type="domain" description="Bacterial Ig" evidence="2">
    <location>
        <begin position="887"/>
        <end position="959"/>
    </location>
</feature>
<gene>
    <name evidence="3" type="ORF">MFLO_08607</name>
</gene>
<name>A0ABN0RET8_9LIST</name>
<dbReference type="NCBIfam" id="NF033510">
    <property type="entry name" value="Ca_tandemer"/>
    <property type="match status" value="2"/>
</dbReference>
<protein>
    <submittedName>
        <fullName evidence="3">Modifier protein of major autolysin LytC</fullName>
    </submittedName>
</protein>
<organism evidence="3 4">
    <name type="scientific">Listeria floridensis FSL S10-1187</name>
    <dbReference type="NCBI Taxonomy" id="1265817"/>
    <lineage>
        <taxon>Bacteria</taxon>
        <taxon>Bacillati</taxon>
        <taxon>Bacillota</taxon>
        <taxon>Bacilli</taxon>
        <taxon>Bacillales</taxon>
        <taxon>Listeriaceae</taxon>
        <taxon>Listeria</taxon>
    </lineage>
</organism>
<proteinExistence type="predicted"/>
<dbReference type="Gene3D" id="2.60.40.10">
    <property type="entry name" value="Immunoglobulins"/>
    <property type="match status" value="6"/>
</dbReference>
<dbReference type="Pfam" id="PF17936">
    <property type="entry name" value="Big_6"/>
    <property type="match status" value="6"/>
</dbReference>
<dbReference type="Pfam" id="PF20622">
    <property type="entry name" value="Big_15"/>
    <property type="match status" value="4"/>
</dbReference>
<dbReference type="InterPro" id="IPR041498">
    <property type="entry name" value="Big_6"/>
</dbReference>
<feature type="domain" description="Bacterial Ig" evidence="1">
    <location>
        <begin position="446"/>
        <end position="521"/>
    </location>
</feature>
<sequence>MNYHKKKYIPELFYFKNRLVKSISSTNSQLRIAFSPEWLTGYRFVVTKNGNYLGEVNNAVPINGTNATVSGQYIYTINTPILSTDIFQVEARYEGSHLITTHQGQSTGPVPVAPPEVNAITSNDTIVTGKAKAGSEVVIYANNVQIAHGTAVANGNFSIVIPTQSAGTTIKVTATNSEGITSPATTLTVKAAAISVIKPTVAPISDVDTLVTGKTSPNASVKVMNGNNTLAEGITNANGDFSIVIPKQKAGTVLSILALIDTTTSDATVVTVSDKTPPNAPSVNSVKEKDTIITGKTEANATIQISINGNKIAEGKADASGQFSVNISSQKEGTILSVTATDAAGNTSVVKMVTVESAPLEAPTLKPVGDSDTFIEGTATPGASIEISIPHTSGGTSIFEGSADATGNFKIVIPKQQAGTVITVIASKDGLSSTKVTVKVSDNTPPVKATIDPLTEDSTVVSGTAEPNATIIVYDTFGNIIAAGGSDASGRYQVIIVKQVVNSVIQISVMDSAGNMSERASRIVSSAKISAPTVNPVSDKDTVVSGKATSNATITLQIPQKDGGSLDYEGKADADGNFQITVAPIQAGSVIQVTAALNGKTSDKVSVTVTETVKTDYNLTVPSEYELGNTTISGTFGKDIFKVRLWVNGKVVAQATTDTNGNYTFANVSQYVSKKTDLIEIVGVDKNYGEQIRKAISVTGEEAADYSLSTPNSYTLGNKTISGTFGKDISKVRLWVNGKVVLQAATDANGNYTLNNVQQFITNASDLVEIVGVDSRYVEQTRKAITVSGNATFDYSLTTPSSYTIGANSVSGTFGKDIAKVRLWVNGKVVLQATTDSNGNYTLTNIKQFISSPSDVVEIVGVDSRYVEQARKAVPVKGEEVIDFSLTVNQNPYTIGSSTILTGTFGKSLSKVRLFVNGSVVAQATTDANGNYTFTNAARFITSKTDVVQVVAVDAQYIQRASRSVFVQ</sequence>